<dbReference type="InterPro" id="IPR005152">
    <property type="entry name" value="Lipase_secreted"/>
</dbReference>
<dbReference type="Proteomes" id="UP000317039">
    <property type="component" value="Chromosome"/>
</dbReference>
<organism evidence="1 2">
    <name type="scientific">Nocardia otitidiscaviarum</name>
    <dbReference type="NCBI Taxonomy" id="1823"/>
    <lineage>
        <taxon>Bacteria</taxon>
        <taxon>Bacillati</taxon>
        <taxon>Actinomycetota</taxon>
        <taxon>Actinomycetes</taxon>
        <taxon>Mycobacteriales</taxon>
        <taxon>Nocardiaceae</taxon>
        <taxon>Nocardia</taxon>
    </lineage>
</organism>
<dbReference type="Gene3D" id="3.40.50.1820">
    <property type="entry name" value="alpha/beta hydrolase"/>
    <property type="match status" value="2"/>
</dbReference>
<dbReference type="PANTHER" id="PTHR34853:SF1">
    <property type="entry name" value="LIPASE 5"/>
    <property type="match status" value="1"/>
</dbReference>
<reference evidence="1 2" key="1">
    <citation type="submission" date="2019-07" db="EMBL/GenBank/DDBJ databases">
        <title>Complete Genome Sequence and Methylome Analysis of Nocardia otitidis-caviarum NEB252.</title>
        <authorList>
            <person name="Fomenkov A."/>
            <person name="Anton B.P."/>
            <person name="Vincze T."/>
            <person name="Roberts R.J."/>
        </authorList>
    </citation>
    <scope>NUCLEOTIDE SEQUENCE [LARGE SCALE GENOMIC DNA]</scope>
    <source>
        <strain evidence="1 2">NEB252</strain>
    </source>
</reference>
<evidence type="ECO:0000313" key="2">
    <source>
        <dbReference type="Proteomes" id="UP000317039"/>
    </source>
</evidence>
<dbReference type="PIRSF" id="PIRSF029171">
    <property type="entry name" value="Esterase_LipA"/>
    <property type="match status" value="1"/>
</dbReference>
<dbReference type="Pfam" id="PF03583">
    <property type="entry name" value="LIP"/>
    <property type="match status" value="1"/>
</dbReference>
<dbReference type="PANTHER" id="PTHR34853">
    <property type="match status" value="1"/>
</dbReference>
<protein>
    <recommendedName>
        <fullName evidence="3">Secretory lipase</fullName>
    </recommendedName>
</protein>
<dbReference type="GO" id="GO:0004806">
    <property type="term" value="F:triacylglycerol lipase activity"/>
    <property type="evidence" value="ECO:0007669"/>
    <property type="project" value="InterPro"/>
</dbReference>
<dbReference type="SUPFAM" id="SSF53474">
    <property type="entry name" value="alpha/beta-Hydrolases"/>
    <property type="match status" value="1"/>
</dbReference>
<dbReference type="InterPro" id="IPR029058">
    <property type="entry name" value="AB_hydrolase_fold"/>
</dbReference>
<dbReference type="GO" id="GO:0016042">
    <property type="term" value="P:lipid catabolic process"/>
    <property type="evidence" value="ECO:0007669"/>
    <property type="project" value="InterPro"/>
</dbReference>
<proteinExistence type="predicted"/>
<gene>
    <name evidence="1" type="ORF">FOH10_25120</name>
</gene>
<dbReference type="EMBL" id="CP041695">
    <property type="protein sequence ID" value="QDP81516.1"/>
    <property type="molecule type" value="Genomic_DNA"/>
</dbReference>
<accession>A0A516NRH1</accession>
<name>A0A516NRH1_9NOCA</name>
<dbReference type="AlphaFoldDB" id="A0A516NRH1"/>
<evidence type="ECO:0008006" key="3">
    <source>
        <dbReference type="Google" id="ProtNLM"/>
    </source>
</evidence>
<dbReference type="KEGG" id="nod:FOH10_25120"/>
<evidence type="ECO:0000313" key="1">
    <source>
        <dbReference type="EMBL" id="QDP81516.1"/>
    </source>
</evidence>
<sequence>MPGHESWGDHVTSSLRFDWDWAGRSAAAPGGFWSVAVPVGGNTREGAWQVRLVIANTDVLDGMFAGMSATAFAMTPPRGRRSGRLAVLVAAVAAASTLYAPLAGGNVVGESPDLLAFYTPAEDRVAGPHGSVIQMRSIDGDPGVPGARNYLVLYRSIDLGGNPVAVSGTVAVPPGEAPPGGWPLISWAHGTTGVADGCAPSRDTSPAYPARDYTSLVRQVQARWVAAGYAVAQTDYQGLGTPGPHGYLIGAAEQRAVADMALAARQIEPAIGTRWVAVGHSQGGQAAVFANAQAAAWAPELELLGAVALAPASHQGIGVQASQLATTVGAAAALGQATAGTTAFLPLVIRGAQTVAPIEPARFLTPRADAMLPLADTDCIGQLRGADQWGGLPAGAVFDRDGDVSALARVLDENDPSTLVFTRPLLVLQGRADTTVPALATDAMVAQQRLTGLPVEYRTYPGVDHRGVLDASYPTVLAWVDGRFGR</sequence>